<name>A0A8S2GAD8_9BILA</name>
<proteinExistence type="predicted"/>
<dbReference type="EMBL" id="CAJNOK010071364">
    <property type="protein sequence ID" value="CAF1663813.1"/>
    <property type="molecule type" value="Genomic_DNA"/>
</dbReference>
<dbReference type="Proteomes" id="UP000682733">
    <property type="component" value="Unassembled WGS sequence"/>
</dbReference>
<protein>
    <submittedName>
        <fullName evidence="1">Uncharacterized protein</fullName>
    </submittedName>
</protein>
<dbReference type="Proteomes" id="UP000677228">
    <property type="component" value="Unassembled WGS sequence"/>
</dbReference>
<accession>A0A8S2GAD8</accession>
<evidence type="ECO:0000313" key="3">
    <source>
        <dbReference type="Proteomes" id="UP000677228"/>
    </source>
</evidence>
<sequence length="61" mass="7016">CVESDGCDKVLEIYEKMVKISLKSLPSTHVLATTYNNIQTVYDEKGEYDKAFWCYNISAFI</sequence>
<dbReference type="InterPro" id="IPR011990">
    <property type="entry name" value="TPR-like_helical_dom_sf"/>
</dbReference>
<organism evidence="1 3">
    <name type="scientific">Didymodactylos carnosus</name>
    <dbReference type="NCBI Taxonomy" id="1234261"/>
    <lineage>
        <taxon>Eukaryota</taxon>
        <taxon>Metazoa</taxon>
        <taxon>Spiralia</taxon>
        <taxon>Gnathifera</taxon>
        <taxon>Rotifera</taxon>
        <taxon>Eurotatoria</taxon>
        <taxon>Bdelloidea</taxon>
        <taxon>Philodinida</taxon>
        <taxon>Philodinidae</taxon>
        <taxon>Didymodactylos</taxon>
    </lineage>
</organism>
<evidence type="ECO:0000313" key="1">
    <source>
        <dbReference type="EMBL" id="CAF1663813.1"/>
    </source>
</evidence>
<comment type="caution">
    <text evidence="1">The sequence shown here is derived from an EMBL/GenBank/DDBJ whole genome shotgun (WGS) entry which is preliminary data.</text>
</comment>
<gene>
    <name evidence="1" type="ORF">OVA965_LOCUS45426</name>
    <name evidence="2" type="ORF">TMI583_LOCUS48906</name>
</gene>
<dbReference type="EMBL" id="CAJOBA010102759">
    <property type="protein sequence ID" value="CAF4526245.1"/>
    <property type="molecule type" value="Genomic_DNA"/>
</dbReference>
<evidence type="ECO:0000313" key="2">
    <source>
        <dbReference type="EMBL" id="CAF4526245.1"/>
    </source>
</evidence>
<reference evidence="1" key="1">
    <citation type="submission" date="2021-02" db="EMBL/GenBank/DDBJ databases">
        <authorList>
            <person name="Nowell W R."/>
        </authorList>
    </citation>
    <scope>NUCLEOTIDE SEQUENCE</scope>
</reference>
<dbReference type="AlphaFoldDB" id="A0A8S2GAD8"/>
<feature type="non-terminal residue" evidence="1">
    <location>
        <position position="1"/>
    </location>
</feature>
<dbReference type="Gene3D" id="1.25.40.10">
    <property type="entry name" value="Tetratricopeptide repeat domain"/>
    <property type="match status" value="1"/>
</dbReference>